<dbReference type="GO" id="GO:0030515">
    <property type="term" value="F:snoRNA binding"/>
    <property type="evidence" value="ECO:0007669"/>
    <property type="project" value="TreeGrafter"/>
</dbReference>
<comment type="caution">
    <text evidence="4">The sequence shown here is derived from an EMBL/GenBank/DDBJ whole genome shotgun (WGS) entry which is preliminary data.</text>
</comment>
<accession>A0A0L6VI83</accession>
<feature type="compositionally biased region" description="Polar residues" evidence="2">
    <location>
        <begin position="1289"/>
        <end position="1300"/>
    </location>
</feature>
<feature type="region of interest" description="Disordered" evidence="2">
    <location>
        <begin position="401"/>
        <end position="435"/>
    </location>
</feature>
<organism evidence="4 5">
    <name type="scientific">Puccinia sorghi</name>
    <dbReference type="NCBI Taxonomy" id="27349"/>
    <lineage>
        <taxon>Eukaryota</taxon>
        <taxon>Fungi</taxon>
        <taxon>Dikarya</taxon>
        <taxon>Basidiomycota</taxon>
        <taxon>Pucciniomycotina</taxon>
        <taxon>Pucciniomycetes</taxon>
        <taxon>Pucciniales</taxon>
        <taxon>Pucciniaceae</taxon>
        <taxon>Puccinia</taxon>
    </lineage>
</organism>
<dbReference type="Pfam" id="PF04427">
    <property type="entry name" value="Brix"/>
    <property type="match status" value="1"/>
</dbReference>
<reference evidence="4 5" key="1">
    <citation type="submission" date="2015-08" db="EMBL/GenBank/DDBJ databases">
        <title>Next Generation Sequencing and Analysis of the Genome of Puccinia sorghi L Schw, the Causal Agent of Maize Common Rust.</title>
        <authorList>
            <person name="Rochi L."/>
            <person name="Burguener G."/>
            <person name="Darino M."/>
            <person name="Turjanski A."/>
            <person name="Kreff E."/>
            <person name="Dieguez M.J."/>
            <person name="Sacco F."/>
        </authorList>
    </citation>
    <scope>NUCLEOTIDE SEQUENCE [LARGE SCALE GENOMIC DNA]</scope>
    <source>
        <strain evidence="4 5">RO10H11247</strain>
    </source>
</reference>
<feature type="compositionally biased region" description="Polar residues" evidence="2">
    <location>
        <begin position="2120"/>
        <end position="2131"/>
    </location>
</feature>
<feature type="compositionally biased region" description="Low complexity" evidence="2">
    <location>
        <begin position="723"/>
        <end position="742"/>
    </location>
</feature>
<feature type="compositionally biased region" description="Polar residues" evidence="2">
    <location>
        <begin position="622"/>
        <end position="635"/>
    </location>
</feature>
<sequence>MLKRQTRQRREFLYKKALEARERQIWEKKQAVKDALAKGKPVPTELKKELEELRESMSKDAGNSEPLTHVDDEYDRAGIEDPKILITTSRNPSSKLLQFSKVSNELRLIFPNAHRVNRGTYVMSEMASACRANGMTDLIMVHEHRGIPDAMVVSHFPHGPTVLFSLHNVVLRHDVPSGSTSTVSEQYPHLIFDGFSSKLGQRIMSVLKYLFPVPRDESTRVMTFQNQRDFISFRDVDDYIFRHHVFVKTSHKEVQLAEVGPRFDLRAYEIRQGTIEQKEADQEWVLRPYQRTAAKRKQLKNKNKNTKNNKEMTNSNCSSPSSSLSSSSSSINLTQPITQLTPEEEEQQTAAEQPIWNHDHNIEIEDEDDDRLWHINTQHPQSLQRTHLIPSITLIDPQTQLRTTNNNNNNNPQSTSSLNNQPPPPPPHLSVAHHLPTPNEEWRSKILNSVRKGEEKVAQRRKQSLASLDTSNHHQSNLTKEQDPNLNNNHPKGKQPATISSIPKSFDDHSNNLSTNNPYLELLNSDLNPTQHTSKSSPTNHQKNTTPTPEQPTIPSSNYAPVNPNTSPRPSGTPRTHTHVRCSSNSITEGPSRPLIPTSLLSRSNSTTGRAHRLNSDDRASPSRNIPTDSSTENLIINPEPPPPVDGTFLTVVEPDLSLRLGAGIPSSDSASPDPSRPGSNFNTSPNPNPDLFSAATANTRNTSTTRSKTGKRNFFSTLLHRASGSNSSLTSPASSSAPTPTVRNPFESTFIRPSDSTLRGQLNRPGPESHGSSNQALDPDSSTITNFSYIQSFDQAATAGIHSSYATASTLASMNLKLTPLTPTLPASRSSQPLCGAILDDKFLLIGTNSGLDFVPLTPFTKASNASDRFRGSVRTVKPISLIKKTRFKSLKVLEVRSNILLAIAGRNDHLRVYALDGIRAIIAKKIQDLEEKEDFVWLPKSLARATPHKGKERVSNAQAQPTVTNSPQYSPPPPYGGKLGPSQSMTKSNSFQPTTAVNEPIEVPRSTVKSNLRRSSTVGSRLPSSSSAFRLTDTRRSSLHSASDSSSFISPLGLAGSSLTAALQSLRTAGDSDQIPAALGRGPLQVGLEHEIEENYSLQPESRPLIDNGDELARGSNVQPVVANNGQAAETGTALVEVIKNRSQLLVQAGKRISNPTLPIQPIPSSRMVPRSALATDTDNESMYGSQVNLVDVLSQNSGALPINASGLSSRSRTSMGEASSLFSTKNTTAEPKSVPGPPPLITTSTSDVHPQINITDEITEVQPTPSAGSSSLVRPGLNPVADESQRAVSGMTSHSSPSPLPHRASSRVPSTVVHSDQENQPSSLTVPSRSKKRCSNSHANNHLTSTSTSAALPSRSSTDESLVRSASCNHISGMPIADAANGQHTPQILIPFFLTDGGTQNNYSTLRSRLSMQKLRINVSESNGEFGAIGASSLSMGGASAPAGASAAGAVGGGVPGSQSEFQDQPRERLATHLHGQSAAESAKTSPHPATLGAPLEYVKLARTKRAKLLRAYETRRRTFVSFSLLIPCSAFLSPLLFSFPSRYLAVLCGEASERIELFTGSKNISLSLNRTFVLPETPRTIEFQMQGDDLVDIYLVYDESVFALEPATVRVREVGIGRNERRAARRERERAARDLASINMRPSVTAGGSHSSAGVNPAGGYMTDPTESMIQAVGLPAQATVSSSPSTTVDDGLTLSAPVPPSSFRHASAANAASIVTGWGTHDGGTGNPSGPAKVPNLWPYTTFQQLQFIPPLPPSVLASTFVIPPTYEAVVMASGGPRAVQNSLAPPDEDPARSLLPINVVEPELGDHTIPLNLAVDRLRINNGSSSIVGEAGSEAGSSIGIGNSTGSARASNLNLADGSEAEMDFSSDIGEATLTNDTVRESQMISPRPQTILADGPLLSPISLLSNPASRQIGPPGLFLVTRGKKVTSIVDCDGRSVMKKPFIWMNDKKSRPSTNGAENGQLAGGFRIEVVLIDERRTVLVGLDHLEVKLFEVGGRQAKGLEEFSNSATLDIFPQLILGATGGPTNQVTAVGGGNGVGVITAKSFSSSPSLSYREHHHSTLNLSSLTNLTIGLSKWNDSPSSSNYHHHHSNNNSGGGGGGNGSNISLPGSAAPGSSQLSATPNHGANGIPLPPTDREVIFLGSSIPRNAVIWAERIGNSFAIYSLSSASNPPPLHLPSHPSSSSPFAPPTSPSLAILPPPASSAP</sequence>
<feature type="compositionally biased region" description="Low complexity" evidence="2">
    <location>
        <begin position="694"/>
        <end position="708"/>
    </location>
</feature>
<feature type="region of interest" description="Disordered" evidence="2">
    <location>
        <begin position="948"/>
        <end position="1031"/>
    </location>
</feature>
<dbReference type="GO" id="GO:0034457">
    <property type="term" value="C:Mpp10 complex"/>
    <property type="evidence" value="ECO:0007669"/>
    <property type="project" value="UniProtKB-ARBA"/>
</dbReference>
<feature type="compositionally biased region" description="Low complexity" evidence="2">
    <location>
        <begin position="666"/>
        <end position="680"/>
    </location>
</feature>
<feature type="region of interest" description="Disordered" evidence="2">
    <location>
        <begin position="1157"/>
        <end position="1183"/>
    </location>
</feature>
<feature type="compositionally biased region" description="Polar residues" evidence="2">
    <location>
        <begin position="1208"/>
        <end position="1233"/>
    </location>
</feature>
<feature type="region of interest" description="Disordered" evidence="2">
    <location>
        <begin position="2178"/>
        <end position="2212"/>
    </location>
</feature>
<feature type="compositionally biased region" description="Low complexity" evidence="2">
    <location>
        <begin position="1339"/>
        <end position="1359"/>
    </location>
</feature>
<feature type="region of interest" description="Disordered" evidence="2">
    <location>
        <begin position="1205"/>
        <end position="1367"/>
    </location>
</feature>
<feature type="compositionally biased region" description="Polar residues" evidence="2">
    <location>
        <begin position="771"/>
        <end position="781"/>
    </location>
</feature>
<dbReference type="Gene3D" id="3.40.50.10480">
    <property type="entry name" value="Probable brix-domain ribosomal biogenesis protein"/>
    <property type="match status" value="1"/>
</dbReference>
<dbReference type="GO" id="GO:0005654">
    <property type="term" value="C:nucleoplasm"/>
    <property type="evidence" value="ECO:0007669"/>
    <property type="project" value="UniProtKB-ARBA"/>
</dbReference>
<evidence type="ECO:0000313" key="5">
    <source>
        <dbReference type="Proteomes" id="UP000037035"/>
    </source>
</evidence>
<feature type="compositionally biased region" description="Low complexity" evidence="2">
    <location>
        <begin position="311"/>
        <end position="333"/>
    </location>
</feature>
<feature type="region of interest" description="Disordered" evidence="2">
    <location>
        <begin position="295"/>
        <end position="333"/>
    </location>
</feature>
<dbReference type="STRING" id="27349.A0A0L6VI83"/>
<feature type="compositionally biased region" description="Polar residues" evidence="2">
    <location>
        <begin position="525"/>
        <end position="589"/>
    </location>
</feature>
<feature type="compositionally biased region" description="Polar residues" evidence="2">
    <location>
        <begin position="983"/>
        <end position="999"/>
    </location>
</feature>
<dbReference type="VEuPathDB" id="FungiDB:VP01_154g6"/>
<feature type="compositionally biased region" description="Polar residues" evidence="2">
    <location>
        <begin position="1009"/>
        <end position="1031"/>
    </location>
</feature>
<evidence type="ECO:0000256" key="2">
    <source>
        <dbReference type="SAM" id="MobiDB-lite"/>
    </source>
</evidence>
<feature type="compositionally biased region" description="Basic residues" evidence="2">
    <location>
        <begin position="295"/>
        <end position="307"/>
    </location>
</feature>
<dbReference type="GO" id="GO:0032040">
    <property type="term" value="C:small-subunit processome"/>
    <property type="evidence" value="ECO:0007669"/>
    <property type="project" value="TreeGrafter"/>
</dbReference>
<proteinExistence type="predicted"/>
<dbReference type="EMBL" id="LAVV01006109">
    <property type="protein sequence ID" value="KNZ60463.1"/>
    <property type="molecule type" value="Genomic_DNA"/>
</dbReference>
<feature type="region of interest" description="Disordered" evidence="2">
    <location>
        <begin position="1448"/>
        <end position="1470"/>
    </location>
</feature>
<dbReference type="InterPro" id="IPR044281">
    <property type="entry name" value="IMP4/RPF1"/>
</dbReference>
<protein>
    <recommendedName>
        <fullName evidence="1">U3 small nucleolar ribonucleoprotein protein IMP4</fullName>
    </recommendedName>
</protein>
<dbReference type="OrthoDB" id="6415790at2759"/>
<evidence type="ECO:0000313" key="4">
    <source>
        <dbReference type="EMBL" id="KNZ60463.1"/>
    </source>
</evidence>
<dbReference type="PROSITE" id="PS50833">
    <property type="entry name" value="BRIX"/>
    <property type="match status" value="1"/>
</dbReference>
<dbReference type="FunFam" id="3.40.50.10480:FF:000001">
    <property type="entry name" value="IMP4, U3 small nucleolar ribonucleoprotein"/>
    <property type="match status" value="1"/>
</dbReference>
<dbReference type="InterPro" id="IPR007109">
    <property type="entry name" value="Brix"/>
</dbReference>
<keyword evidence="5" id="KW-1185">Reference proteome</keyword>
<dbReference type="PANTHER" id="PTHR22734">
    <property type="entry name" value="U3 SMALL NUCLEOLAR RIBONUCLEOPROTEIN PROTEIN IMP4"/>
    <property type="match status" value="1"/>
</dbReference>
<evidence type="ECO:0000259" key="3">
    <source>
        <dbReference type="PROSITE" id="PS50833"/>
    </source>
</evidence>
<name>A0A0L6VI83_9BASI</name>
<dbReference type="GO" id="GO:0042134">
    <property type="term" value="F:rRNA primary transcript binding"/>
    <property type="evidence" value="ECO:0007669"/>
    <property type="project" value="InterPro"/>
</dbReference>
<dbReference type="Proteomes" id="UP000037035">
    <property type="component" value="Unassembled WGS sequence"/>
</dbReference>
<feature type="compositionally biased region" description="Polar residues" evidence="2">
    <location>
        <begin position="1244"/>
        <end position="1275"/>
    </location>
</feature>
<feature type="region of interest" description="Disordered" evidence="2">
    <location>
        <begin position="2085"/>
        <end position="2137"/>
    </location>
</feature>
<gene>
    <name evidence="4" type="ORF">VP01_154g6</name>
</gene>
<feature type="compositionally biased region" description="Polar residues" evidence="2">
    <location>
        <begin position="1310"/>
        <end position="1331"/>
    </location>
</feature>
<feature type="compositionally biased region" description="Polar residues" evidence="2">
    <location>
        <begin position="599"/>
        <end position="609"/>
    </location>
</feature>
<feature type="compositionally biased region" description="Polar residues" evidence="2">
    <location>
        <begin position="464"/>
        <end position="490"/>
    </location>
</feature>
<feature type="compositionally biased region" description="Low complexity" evidence="2">
    <location>
        <begin position="2183"/>
        <end position="2192"/>
    </location>
</feature>
<dbReference type="SMART" id="SM00879">
    <property type="entry name" value="Brix"/>
    <property type="match status" value="1"/>
</dbReference>
<dbReference type="GO" id="GO:0042274">
    <property type="term" value="P:ribosomal small subunit biogenesis"/>
    <property type="evidence" value="ECO:0007669"/>
    <property type="project" value="UniProtKB-ARBA"/>
</dbReference>
<dbReference type="SUPFAM" id="SSF52954">
    <property type="entry name" value="Class II aaRS ABD-related"/>
    <property type="match status" value="1"/>
</dbReference>
<feature type="compositionally biased region" description="Pro residues" evidence="2">
    <location>
        <begin position="2193"/>
        <end position="2212"/>
    </location>
</feature>
<dbReference type="GO" id="GO:0006364">
    <property type="term" value="P:rRNA processing"/>
    <property type="evidence" value="ECO:0007669"/>
    <property type="project" value="InterPro"/>
</dbReference>
<evidence type="ECO:0000256" key="1">
    <source>
        <dbReference type="ARBA" id="ARBA00040513"/>
    </source>
</evidence>
<feature type="compositionally biased region" description="Low complexity" evidence="2">
    <location>
        <begin position="401"/>
        <end position="420"/>
    </location>
</feature>
<feature type="compositionally biased region" description="Polar residues" evidence="2">
    <location>
        <begin position="957"/>
        <end position="967"/>
    </location>
</feature>
<feature type="domain" description="Brix" evidence="3">
    <location>
        <begin position="82"/>
        <end position="276"/>
    </location>
</feature>
<feature type="region of interest" description="Disordered" evidence="2">
    <location>
        <begin position="450"/>
        <end position="781"/>
    </location>
</feature>
<dbReference type="PANTHER" id="PTHR22734:SF2">
    <property type="entry name" value="U3 SMALL NUCLEOLAR RIBONUCLEOPROTEIN PROTEIN IMP4"/>
    <property type="match status" value="1"/>
</dbReference>